<comment type="catalytic activity">
    <reaction evidence="13">
        <text>a (3S)-3-hydroxyacyl-CoA + NAD(+) = a 3-oxoacyl-CoA + NADH + H(+)</text>
        <dbReference type="Rhea" id="RHEA:22432"/>
        <dbReference type="ChEBI" id="CHEBI:15378"/>
        <dbReference type="ChEBI" id="CHEBI:57318"/>
        <dbReference type="ChEBI" id="CHEBI:57540"/>
        <dbReference type="ChEBI" id="CHEBI:57945"/>
        <dbReference type="ChEBI" id="CHEBI:90726"/>
        <dbReference type="EC" id="1.1.1.35"/>
    </reaction>
</comment>
<dbReference type="InterPro" id="IPR001753">
    <property type="entry name" value="Enoyl-CoA_hydra/iso"/>
</dbReference>
<evidence type="ECO:0000259" key="15">
    <source>
        <dbReference type="Pfam" id="PF00725"/>
    </source>
</evidence>
<dbReference type="InterPro" id="IPR008927">
    <property type="entry name" value="6-PGluconate_DH-like_C_sf"/>
</dbReference>
<keyword evidence="12" id="KW-0511">Multifunctional enzyme</keyword>
<dbReference type="Gene3D" id="1.10.1040.10">
    <property type="entry name" value="N-(1-d-carboxylethyl)-l-norvaline Dehydrogenase, domain 2"/>
    <property type="match status" value="2"/>
</dbReference>
<dbReference type="eggNOG" id="COG1024">
    <property type="taxonomic scope" value="Bacteria"/>
</dbReference>
<dbReference type="InterPro" id="IPR006176">
    <property type="entry name" value="3-OHacyl-CoA_DH_NAD-bd"/>
</dbReference>
<dbReference type="EC" id="4.2.1.17" evidence="5"/>
<dbReference type="AlphaFoldDB" id="A0A0B0H8N2"/>
<protein>
    <recommendedName>
        <fullName evidence="5">enoyl-CoA hydratase</fullName>
        <ecNumber evidence="5">4.2.1.17</ecNumber>
    </recommendedName>
</protein>
<evidence type="ECO:0000256" key="7">
    <source>
        <dbReference type="ARBA" id="ARBA00022963"/>
    </source>
</evidence>
<dbReference type="EMBL" id="MPNX01000018">
    <property type="protein sequence ID" value="OOY34274.1"/>
    <property type="molecule type" value="Genomic_DNA"/>
</dbReference>
<evidence type="ECO:0000313" key="20">
    <source>
        <dbReference type="Proteomes" id="UP000190962"/>
    </source>
</evidence>
<dbReference type="PROSITE" id="PS00067">
    <property type="entry name" value="3HCDH"/>
    <property type="match status" value="1"/>
</dbReference>
<accession>A0A0B0H8N2</accession>
<evidence type="ECO:0000256" key="9">
    <source>
        <dbReference type="ARBA" id="ARBA00023027"/>
    </source>
</evidence>
<evidence type="ECO:0000256" key="6">
    <source>
        <dbReference type="ARBA" id="ARBA00022832"/>
    </source>
</evidence>
<evidence type="ECO:0000256" key="5">
    <source>
        <dbReference type="ARBA" id="ARBA00012076"/>
    </source>
</evidence>
<evidence type="ECO:0000313" key="19">
    <source>
        <dbReference type="Proteomes" id="UP000030856"/>
    </source>
</evidence>
<reference evidence="17 19" key="1">
    <citation type="journal article" date="2014" name="BMC Genomics">
        <title>The genome of the intracellular bacterium of the coastal bivalve, Solemya velum: a blueprint for thriving in and out of symbiosis.</title>
        <authorList>
            <person name="Dmytrenko O."/>
            <person name="Russell S.L."/>
            <person name="Loo W.T."/>
            <person name="Fontanez K.M."/>
            <person name="Liao L."/>
            <person name="Roeselers G."/>
            <person name="Sharma R."/>
            <person name="Stewart F.J."/>
            <person name="Newton I.L."/>
            <person name="Woyke T."/>
            <person name="Wu D."/>
            <person name="Lang J.M."/>
            <person name="Eisen J.A."/>
            <person name="Cavanaugh C.M."/>
        </authorList>
    </citation>
    <scope>NUCLEOTIDE SEQUENCE [LARGE SCALE GENOMIC DNA]</scope>
    <source>
        <strain evidence="17 19">WH</strain>
    </source>
</reference>
<keyword evidence="11" id="KW-0456">Lyase</keyword>
<dbReference type="InterPro" id="IPR018376">
    <property type="entry name" value="Enoyl-CoA_hyd/isom_CS"/>
</dbReference>
<evidence type="ECO:0000256" key="2">
    <source>
        <dbReference type="ARBA" id="ARBA00007005"/>
    </source>
</evidence>
<evidence type="ECO:0000259" key="16">
    <source>
        <dbReference type="Pfam" id="PF02737"/>
    </source>
</evidence>
<dbReference type="PROSITE" id="PS00166">
    <property type="entry name" value="ENOYL_COA_HYDRATASE"/>
    <property type="match status" value="1"/>
</dbReference>
<evidence type="ECO:0000313" key="18">
    <source>
        <dbReference type="EMBL" id="OOY34274.1"/>
    </source>
</evidence>
<dbReference type="Gene3D" id="3.90.226.10">
    <property type="entry name" value="2-enoyl-CoA Hydratase, Chain A, domain 1"/>
    <property type="match status" value="1"/>
</dbReference>
<dbReference type="InterPro" id="IPR013328">
    <property type="entry name" value="6PGD_dom2"/>
</dbReference>
<dbReference type="InterPro" id="IPR029045">
    <property type="entry name" value="ClpP/crotonase-like_dom_sf"/>
</dbReference>
<dbReference type="InterPro" id="IPR050136">
    <property type="entry name" value="FA_oxidation_alpha_subunit"/>
</dbReference>
<gene>
    <name evidence="18" type="ORF">BOV88_10935</name>
    <name evidence="17" type="ORF">JV46_09180</name>
</gene>
<dbReference type="SUPFAM" id="SSF51735">
    <property type="entry name" value="NAD(P)-binding Rossmann-fold domains"/>
    <property type="match status" value="1"/>
</dbReference>
<comment type="pathway">
    <text evidence="1">Lipid metabolism; fatty acid beta-oxidation.</text>
</comment>
<dbReference type="Gene3D" id="3.40.50.720">
    <property type="entry name" value="NAD(P)-binding Rossmann-like Domain"/>
    <property type="match status" value="1"/>
</dbReference>
<keyword evidence="7" id="KW-0442">Lipid degradation</keyword>
<dbReference type="SUPFAM" id="SSF48179">
    <property type="entry name" value="6-phosphogluconate dehydrogenase C-terminal domain-like"/>
    <property type="match status" value="2"/>
</dbReference>
<dbReference type="GO" id="GO:0006635">
    <property type="term" value="P:fatty acid beta-oxidation"/>
    <property type="evidence" value="ECO:0007669"/>
    <property type="project" value="UniProtKB-UniPathway"/>
</dbReference>
<keyword evidence="8 17" id="KW-0560">Oxidoreductase</keyword>
<dbReference type="GeneID" id="86992487"/>
<dbReference type="Proteomes" id="UP000190962">
    <property type="component" value="Unassembled WGS sequence"/>
</dbReference>
<evidence type="ECO:0000256" key="13">
    <source>
        <dbReference type="ARBA" id="ARBA00049556"/>
    </source>
</evidence>
<feature type="domain" description="3-hydroxyacyl-CoA dehydrogenase NAD binding" evidence="16">
    <location>
        <begin position="305"/>
        <end position="476"/>
    </location>
</feature>
<dbReference type="SUPFAM" id="SSF52096">
    <property type="entry name" value="ClpP/crotonase"/>
    <property type="match status" value="1"/>
</dbReference>
<comment type="similarity">
    <text evidence="2">In the central section; belongs to the 3-hydroxyacyl-CoA dehydrogenase family.</text>
</comment>
<dbReference type="UniPathway" id="UPA00659"/>
<sequence>MKHWHLTHEASGICWLTFDQLDSKVNTLSAETMDEFSHCLDMLESDTPKLLIIHSGKRAGFMAGANIRQFAGMNEIAEAEAVITNAHQLLFRLEQLSCISVAAIDGHCLGGGLELALACDYRIATDELHTRLGFPEVRLGIFPGFGGSVRSIERIGHLAAMQLMLSGRTLSATAAKRIGLVDDAVPLRQLESAALYVQKQLPTRNRVRLIEKLAGLPLVRNLVAIRMRKAATEHANEAHYPAPYALIEHWRQHACNKAAMYRSEVTRVSRLLCGKTAQSLVRVFLLQETLRAKAAMDVEKHEHLHVIGAGIMGGDIAAWAVLHGMQVSLQDTSKQQLARALKRANKLFEKRLKNPRLVTQAMDRLIPDPAGNGVNKADLVIEAIIEDVDAKQALFASVVPRMKADAILATNTSSIPLESLGESLPDPQRLVGLHFFNPVAKMPLLEIIHTGKTDSSVINKAMAFALQLKKLPLRVTSCSGFLVNRVLMPYLLEAVMMIDEGEDPAAIDQAAKAFGMPMGPVELADTVGLDIALSVARKMSQFQHCEVPGSLAEKVGNGELGRKSGSGYYSWKNGKITNRKNSEFTPELQQRLILNLLNEAVSCRHDGIVGSDDELNAGIIFGAGFAPFTGGPINYIHTHGAREIVDQLKSLEKKHGKRFSPGPGWKQLEGG</sequence>
<dbReference type="PATRIC" id="fig|2340.3.peg.1651"/>
<feature type="domain" description="3-hydroxyacyl-CoA dehydrogenase C-terminal" evidence="15">
    <location>
        <begin position="480"/>
        <end position="571"/>
    </location>
</feature>
<comment type="similarity">
    <text evidence="3">In the N-terminal section; belongs to the enoyl-CoA hydratase/isomerase family.</text>
</comment>
<keyword evidence="6" id="KW-0276">Fatty acid metabolism</keyword>
<keyword evidence="19" id="KW-1185">Reference proteome</keyword>
<proteinExistence type="inferred from homology"/>
<dbReference type="FunFam" id="3.40.50.720:FF:000009">
    <property type="entry name" value="Fatty oxidation complex, alpha subunit"/>
    <property type="match status" value="1"/>
</dbReference>
<dbReference type="InterPro" id="IPR036291">
    <property type="entry name" value="NAD(P)-bd_dom_sf"/>
</dbReference>
<evidence type="ECO:0000256" key="10">
    <source>
        <dbReference type="ARBA" id="ARBA00023098"/>
    </source>
</evidence>
<comment type="similarity">
    <text evidence="4">Belongs to the 3-hydroxyacyl-CoA dehydrogenase family.</text>
</comment>
<evidence type="ECO:0000256" key="8">
    <source>
        <dbReference type="ARBA" id="ARBA00023002"/>
    </source>
</evidence>
<dbReference type="EMBL" id="JRAA01000002">
    <property type="protein sequence ID" value="KHF25017.1"/>
    <property type="molecule type" value="Genomic_DNA"/>
</dbReference>
<dbReference type="eggNOG" id="COG1250">
    <property type="taxonomic scope" value="Bacteria"/>
</dbReference>
<dbReference type="RefSeq" id="WP_043117246.1">
    <property type="nucleotide sequence ID" value="NZ_JRAA01000002.1"/>
</dbReference>
<organism evidence="17 19">
    <name type="scientific">Solemya velum gill symbiont</name>
    <dbReference type="NCBI Taxonomy" id="2340"/>
    <lineage>
        <taxon>Bacteria</taxon>
        <taxon>Pseudomonadati</taxon>
        <taxon>Pseudomonadota</taxon>
        <taxon>Gammaproteobacteria</taxon>
        <taxon>sulfur-oxidizing symbionts</taxon>
    </lineage>
</organism>
<comment type="caution">
    <text evidence="17">The sequence shown here is derived from an EMBL/GenBank/DDBJ whole genome shotgun (WGS) entry which is preliminary data.</text>
</comment>
<reference evidence="18 20" key="2">
    <citation type="submission" date="2016-11" db="EMBL/GenBank/DDBJ databases">
        <title>Mixed transmission modes and dynamic genome evolution in an obligate animal-bacterial symbiosis.</title>
        <authorList>
            <person name="Russell S.L."/>
            <person name="Corbett-Detig R.B."/>
            <person name="Cavanaugh C.M."/>
        </authorList>
    </citation>
    <scope>NUCLEOTIDE SEQUENCE [LARGE SCALE GENOMIC DNA]</scope>
    <source>
        <strain evidence="18">MA-KB16</strain>
    </source>
</reference>
<evidence type="ECO:0000313" key="17">
    <source>
        <dbReference type="EMBL" id="KHF25017.1"/>
    </source>
</evidence>
<dbReference type="InterPro" id="IPR006108">
    <property type="entry name" value="3HC_DH_C"/>
</dbReference>
<dbReference type="Pfam" id="PF00725">
    <property type="entry name" value="3HCDH"/>
    <property type="match status" value="1"/>
</dbReference>
<comment type="similarity">
    <text evidence="14">Belongs to the enoyl-CoA hydratase/isomerase family.</text>
</comment>
<name>A0A0B0H8N2_SOVGS</name>
<keyword evidence="9" id="KW-0520">NAD</keyword>
<keyword evidence="10" id="KW-0443">Lipid metabolism</keyword>
<dbReference type="GO" id="GO:0070403">
    <property type="term" value="F:NAD+ binding"/>
    <property type="evidence" value="ECO:0007669"/>
    <property type="project" value="InterPro"/>
</dbReference>
<evidence type="ECO:0000256" key="1">
    <source>
        <dbReference type="ARBA" id="ARBA00005005"/>
    </source>
</evidence>
<dbReference type="PANTHER" id="PTHR43612">
    <property type="entry name" value="TRIFUNCTIONAL ENZYME SUBUNIT ALPHA"/>
    <property type="match status" value="1"/>
</dbReference>
<dbReference type="GO" id="GO:0004300">
    <property type="term" value="F:enoyl-CoA hydratase activity"/>
    <property type="evidence" value="ECO:0007669"/>
    <property type="project" value="UniProtKB-EC"/>
</dbReference>
<dbReference type="Pfam" id="PF00378">
    <property type="entry name" value="ECH_1"/>
    <property type="match status" value="1"/>
</dbReference>
<dbReference type="GO" id="GO:0016509">
    <property type="term" value="F:long-chain (3S)-3-hydroxyacyl-CoA dehydrogenase (NAD+) activity"/>
    <property type="evidence" value="ECO:0007669"/>
    <property type="project" value="TreeGrafter"/>
</dbReference>
<dbReference type="PANTHER" id="PTHR43612:SF3">
    <property type="entry name" value="TRIFUNCTIONAL ENZYME SUBUNIT ALPHA, MITOCHONDRIAL"/>
    <property type="match status" value="1"/>
</dbReference>
<evidence type="ECO:0000256" key="4">
    <source>
        <dbReference type="ARBA" id="ARBA00009463"/>
    </source>
</evidence>
<evidence type="ECO:0000256" key="12">
    <source>
        <dbReference type="ARBA" id="ARBA00023268"/>
    </source>
</evidence>
<dbReference type="OrthoDB" id="5389341at2"/>
<dbReference type="CDD" id="cd06558">
    <property type="entry name" value="crotonase-like"/>
    <property type="match status" value="1"/>
</dbReference>
<dbReference type="STRING" id="2340.JV46_09180"/>
<dbReference type="InterPro" id="IPR006180">
    <property type="entry name" value="3-OHacyl-CoA_DH_CS"/>
</dbReference>
<dbReference type="Proteomes" id="UP000030856">
    <property type="component" value="Unassembled WGS sequence"/>
</dbReference>
<dbReference type="Pfam" id="PF02737">
    <property type="entry name" value="3HCDH_N"/>
    <property type="match status" value="1"/>
</dbReference>
<evidence type="ECO:0000256" key="11">
    <source>
        <dbReference type="ARBA" id="ARBA00023239"/>
    </source>
</evidence>
<evidence type="ECO:0000256" key="14">
    <source>
        <dbReference type="RuleBase" id="RU003707"/>
    </source>
</evidence>
<evidence type="ECO:0000256" key="3">
    <source>
        <dbReference type="ARBA" id="ARBA00008750"/>
    </source>
</evidence>